<evidence type="ECO:0000259" key="5">
    <source>
        <dbReference type="Pfam" id="PF13399"/>
    </source>
</evidence>
<evidence type="ECO:0000313" key="7">
    <source>
        <dbReference type="Proteomes" id="UP001060504"/>
    </source>
</evidence>
<organism evidence="6 7">
    <name type="scientific">Mycolicibacterium cyprinidarum</name>
    <dbReference type="NCBI Taxonomy" id="2860311"/>
    <lineage>
        <taxon>Bacteria</taxon>
        <taxon>Bacillati</taxon>
        <taxon>Actinomycetota</taxon>
        <taxon>Actinomycetes</taxon>
        <taxon>Mycobacteriales</taxon>
        <taxon>Mycobacteriaceae</taxon>
        <taxon>Mycolicibacterium</taxon>
    </lineage>
</organism>
<keyword evidence="3" id="KW-0812">Transmembrane</keyword>
<evidence type="ECO:0000256" key="2">
    <source>
        <dbReference type="SAM" id="MobiDB-lite"/>
    </source>
</evidence>
<keyword evidence="7" id="KW-1185">Reference proteome</keyword>
<evidence type="ECO:0000259" key="4">
    <source>
        <dbReference type="Pfam" id="PF03816"/>
    </source>
</evidence>
<name>A0ABQ4VCS3_9MYCO</name>
<keyword evidence="3" id="KW-1133">Transmembrane helix</keyword>
<dbReference type="Pfam" id="PF13399">
    <property type="entry name" value="LytR_C"/>
    <property type="match status" value="1"/>
</dbReference>
<dbReference type="InterPro" id="IPR004474">
    <property type="entry name" value="LytR_CpsA_psr"/>
</dbReference>
<accession>A0ABQ4VCS3</accession>
<gene>
    <name evidence="6" type="ORF">NGTWS1702_29110</name>
</gene>
<dbReference type="Gene3D" id="3.30.70.2390">
    <property type="match status" value="1"/>
</dbReference>
<dbReference type="PANTHER" id="PTHR33392:SF6">
    <property type="entry name" value="POLYISOPRENYL-TEICHOIC ACID--PEPTIDOGLYCAN TEICHOIC ACID TRANSFERASE TAGU"/>
    <property type="match status" value="1"/>
</dbReference>
<evidence type="ECO:0000256" key="1">
    <source>
        <dbReference type="ARBA" id="ARBA00006068"/>
    </source>
</evidence>
<dbReference type="EMBL" id="BPRH01003045">
    <property type="protein sequence ID" value="GJF20104.1"/>
    <property type="molecule type" value="Genomic_DNA"/>
</dbReference>
<comment type="caution">
    <text evidence="6">The sequence shown here is derived from an EMBL/GenBank/DDBJ whole genome shotgun (WGS) entry which is preliminary data.</text>
</comment>
<feature type="region of interest" description="Disordered" evidence="2">
    <location>
        <begin position="546"/>
        <end position="598"/>
    </location>
</feature>
<feature type="transmembrane region" description="Helical" evidence="3">
    <location>
        <begin position="89"/>
        <end position="115"/>
    </location>
</feature>
<reference evidence="6 7" key="1">
    <citation type="submission" date="2021-08" db="EMBL/GenBank/DDBJ databases">
        <title>Draft genome sequence of Mycolicibacterium sp. NGTWS1702 strain.</title>
        <authorList>
            <person name="Matsumoto M."/>
            <person name="Tang B.C.C."/>
            <person name="Machida Y."/>
            <person name="Matoyama H."/>
            <person name="Kishihara T."/>
            <person name="Sato S."/>
            <person name="Kondo I."/>
            <person name="Sano M."/>
            <person name="Kato G."/>
        </authorList>
    </citation>
    <scope>NUCLEOTIDE SEQUENCE [LARGE SCALE GENOMIC DNA]</scope>
    <source>
        <strain evidence="6 7">NGTWSNA01</strain>
    </source>
</reference>
<keyword evidence="3" id="KW-0472">Membrane</keyword>
<dbReference type="Pfam" id="PF03816">
    <property type="entry name" value="LytR_cpsA_psr"/>
    <property type="match status" value="1"/>
</dbReference>
<sequence length="598" mass="62437">MSHDCDDYPKVSSNRTAPTGAGGFVGHPAGDREVWESRNAPARAASWIIRFVMEEPGQPGASPREAVGVLPRVRGPRHRRDHRSGRGRLLAGGRVLAAMATILALALTGTGWAGYRSLAGGIITSQALAGGPGSTGGEQNILIIGLDSRLDQHGNPLPQDIYDALHAGDESVGGYNANVLILLHLPGDDGPVTAISIPRDDYVNLPGCPSGVCKGKIKQAYGLAYQQAMEDMAADTSSESDDVVANEQAAREAGRKAEINTVRALLGVPIDHFIEVTLGAFFQIAAVVQPITVCLNNDTADDYSGADFRQGVQQIDAAQAMAFVRQRRDLNDELFTDLDRTRRQQAFIVSLLSALRHDGALSSPSALRNLLRVAQQNVAVDAGFDLARFVDNDSALTGRPISLYTLPISEFGQDPAGEDVNIIDVASIRSIVSNLFATGSPLPTSTPAPAPSPPVPAVLNVVNASSHDGLASAVEETFTTRGFTAGEVSTADSLADASTIEFGTGSEEAATMLAEQLQLTATASDVIAAGTVQLTIGADFPADDYRSSDGSEFLAAPSSSDSPTAAPVDMVDATATGTQAPAPTDLTKMTGADTPCVR</sequence>
<evidence type="ECO:0000313" key="6">
    <source>
        <dbReference type="EMBL" id="GJF20104.1"/>
    </source>
</evidence>
<feature type="domain" description="Cell envelope-related transcriptional attenuator" evidence="4">
    <location>
        <begin position="177"/>
        <end position="355"/>
    </location>
</feature>
<dbReference type="PANTHER" id="PTHR33392">
    <property type="entry name" value="POLYISOPRENYL-TEICHOIC ACID--PEPTIDOGLYCAN TEICHOIC ACID TRANSFERASE TAGU"/>
    <property type="match status" value="1"/>
</dbReference>
<evidence type="ECO:0000256" key="3">
    <source>
        <dbReference type="SAM" id="Phobius"/>
    </source>
</evidence>
<comment type="similarity">
    <text evidence="1">Belongs to the LytR/CpsA/Psr (LCP) family.</text>
</comment>
<dbReference type="InterPro" id="IPR050922">
    <property type="entry name" value="LytR/CpsA/Psr_CW_biosynth"/>
</dbReference>
<feature type="compositionally biased region" description="Low complexity" evidence="2">
    <location>
        <begin position="555"/>
        <end position="584"/>
    </location>
</feature>
<dbReference type="InterPro" id="IPR027381">
    <property type="entry name" value="LytR/CpsA/Psr_C"/>
</dbReference>
<feature type="region of interest" description="Disordered" evidence="2">
    <location>
        <begin position="1"/>
        <end position="32"/>
    </location>
</feature>
<dbReference type="Gene3D" id="3.40.630.190">
    <property type="entry name" value="LCP protein"/>
    <property type="match status" value="1"/>
</dbReference>
<dbReference type="NCBIfam" id="TIGR00350">
    <property type="entry name" value="lytR_cpsA_psr"/>
    <property type="match status" value="1"/>
</dbReference>
<dbReference type="Proteomes" id="UP001060504">
    <property type="component" value="Unassembled WGS sequence"/>
</dbReference>
<feature type="domain" description="LytR/CpsA/Psr regulator C-terminal" evidence="5">
    <location>
        <begin position="460"/>
        <end position="540"/>
    </location>
</feature>
<proteinExistence type="inferred from homology"/>
<protein>
    <submittedName>
        <fullName evidence="6">Transcriptional regulator</fullName>
    </submittedName>
</protein>